<dbReference type="Gene3D" id="3.30.70.1320">
    <property type="entry name" value="Multidrug efflux transporter AcrB pore domain like"/>
    <property type="match status" value="1"/>
</dbReference>
<evidence type="ECO:0000313" key="1">
    <source>
        <dbReference type="EMBL" id="NEE17089.1"/>
    </source>
</evidence>
<dbReference type="Gene3D" id="3.30.70.1430">
    <property type="entry name" value="Multidrug efflux transporter AcrB pore domain"/>
    <property type="match status" value="1"/>
</dbReference>
<dbReference type="EMBL" id="JAAGMN010006551">
    <property type="protein sequence ID" value="NEE17089.1"/>
    <property type="molecule type" value="Genomic_DNA"/>
</dbReference>
<dbReference type="InterPro" id="IPR001036">
    <property type="entry name" value="Acrflvin-R"/>
</dbReference>
<dbReference type="SUPFAM" id="SSF82693">
    <property type="entry name" value="Multidrug efflux transporter AcrB pore domain, PN1, PN2, PC1 and PC2 subdomains"/>
    <property type="match status" value="2"/>
</dbReference>
<accession>A0A6G3XH11</accession>
<gene>
    <name evidence="1" type="ORF">G3M58_62805</name>
</gene>
<dbReference type="AlphaFoldDB" id="A0A6G3XH11"/>
<dbReference type="Pfam" id="PF00873">
    <property type="entry name" value="ACR_tran"/>
    <property type="match status" value="1"/>
</dbReference>
<protein>
    <submittedName>
        <fullName evidence="1">Efflux RND transporter permease subunit</fullName>
    </submittedName>
</protein>
<feature type="non-terminal residue" evidence="1">
    <location>
        <position position="1"/>
    </location>
</feature>
<sequence length="150" mass="15720">LLPTIELPMVSVLAPYQGASPDVVEKQVVEPLENSLKAVDGVEGITSTASEGNALIMATFDFGDEGTKQLVADIQQAVNRARAQLPDGVDPQVVAGSTDDIPTVVLAVTSDKDQQTLAEQLDRTVVPALQDIEGVGQVTVDGVRDLQVSV</sequence>
<dbReference type="PANTHER" id="PTHR32063:SF0">
    <property type="entry name" value="SWARMING MOTILITY PROTEIN SWRC"/>
    <property type="match status" value="1"/>
</dbReference>
<name>A0A6G3XH11_9ACTN</name>
<dbReference type="GO" id="GO:0042910">
    <property type="term" value="F:xenobiotic transmembrane transporter activity"/>
    <property type="evidence" value="ECO:0007669"/>
    <property type="project" value="TreeGrafter"/>
</dbReference>
<proteinExistence type="predicted"/>
<dbReference type="PANTHER" id="PTHR32063">
    <property type="match status" value="1"/>
</dbReference>
<organism evidence="1">
    <name type="scientific">Streptomyces sp. SID7499</name>
    <dbReference type="NCBI Taxonomy" id="2706086"/>
    <lineage>
        <taxon>Bacteria</taxon>
        <taxon>Bacillati</taxon>
        <taxon>Actinomycetota</taxon>
        <taxon>Actinomycetes</taxon>
        <taxon>Kitasatosporales</taxon>
        <taxon>Streptomycetaceae</taxon>
        <taxon>Streptomyces</taxon>
    </lineage>
</organism>
<comment type="caution">
    <text evidence="1">The sequence shown here is derived from an EMBL/GenBank/DDBJ whole genome shotgun (WGS) entry which is preliminary data.</text>
</comment>
<reference evidence="1" key="1">
    <citation type="submission" date="2020-01" db="EMBL/GenBank/DDBJ databases">
        <title>Insect and environment-associated Actinomycetes.</title>
        <authorList>
            <person name="Currrie C."/>
            <person name="Chevrette M."/>
            <person name="Carlson C."/>
            <person name="Stubbendieck R."/>
            <person name="Wendt-Pienkowski E."/>
        </authorList>
    </citation>
    <scope>NUCLEOTIDE SEQUENCE</scope>
    <source>
        <strain evidence="1">SID7499</strain>
    </source>
</reference>
<dbReference type="GO" id="GO:0005886">
    <property type="term" value="C:plasma membrane"/>
    <property type="evidence" value="ECO:0007669"/>
    <property type="project" value="TreeGrafter"/>
</dbReference>
<feature type="non-terminal residue" evidence="1">
    <location>
        <position position="150"/>
    </location>
</feature>